<dbReference type="InterPro" id="IPR058240">
    <property type="entry name" value="rSAM_sf"/>
</dbReference>
<evidence type="ECO:0000313" key="5">
    <source>
        <dbReference type="EMBL" id="SBW06934.1"/>
    </source>
</evidence>
<keyword evidence="1" id="KW-0479">Metal-binding</keyword>
<dbReference type="SFLD" id="SFLDG01084">
    <property type="entry name" value="Uncharacterised_Radical_SAM_Su"/>
    <property type="match status" value="1"/>
</dbReference>
<dbReference type="InterPro" id="IPR040086">
    <property type="entry name" value="MJ0683-like"/>
</dbReference>
<dbReference type="InterPro" id="IPR007197">
    <property type="entry name" value="rSAM"/>
</dbReference>
<organism evidence="5">
    <name type="scientific">uncultured Eubacteriales bacterium</name>
    <dbReference type="NCBI Taxonomy" id="172733"/>
    <lineage>
        <taxon>Bacteria</taxon>
        <taxon>Bacillati</taxon>
        <taxon>Bacillota</taxon>
        <taxon>Clostridia</taxon>
        <taxon>Eubacteriales</taxon>
        <taxon>environmental samples</taxon>
    </lineage>
</organism>
<protein>
    <submittedName>
        <fullName evidence="5">Radical SAM domain protein</fullName>
    </submittedName>
</protein>
<evidence type="ECO:0000256" key="2">
    <source>
        <dbReference type="ARBA" id="ARBA00023004"/>
    </source>
</evidence>
<name>A0A212K5D9_9FIRM</name>
<evidence type="ECO:0000259" key="4">
    <source>
        <dbReference type="Pfam" id="PF04055"/>
    </source>
</evidence>
<proteinExistence type="predicted"/>
<dbReference type="PANTHER" id="PTHR43432:SF5">
    <property type="entry name" value="ELP3_MIAA_NIFB-LIKE RADICAL SAM CORE DOMAIN-CONTAINING PROTEIN"/>
    <property type="match status" value="1"/>
</dbReference>
<dbReference type="CDD" id="cd01335">
    <property type="entry name" value="Radical_SAM"/>
    <property type="match status" value="1"/>
</dbReference>
<evidence type="ECO:0000256" key="3">
    <source>
        <dbReference type="ARBA" id="ARBA00023014"/>
    </source>
</evidence>
<dbReference type="EMBL" id="FLUN01000001">
    <property type="protein sequence ID" value="SBW06934.1"/>
    <property type="molecule type" value="Genomic_DNA"/>
</dbReference>
<dbReference type="GO" id="GO:0003824">
    <property type="term" value="F:catalytic activity"/>
    <property type="evidence" value="ECO:0007669"/>
    <property type="project" value="InterPro"/>
</dbReference>
<gene>
    <name evidence="5" type="ORF">KL86CLO1_12232</name>
</gene>
<evidence type="ECO:0000256" key="1">
    <source>
        <dbReference type="ARBA" id="ARBA00022723"/>
    </source>
</evidence>
<dbReference type="AlphaFoldDB" id="A0A212K5D9"/>
<accession>A0A212K5D9</accession>
<dbReference type="SFLD" id="SFLDS00029">
    <property type="entry name" value="Radical_SAM"/>
    <property type="match status" value="1"/>
</dbReference>
<dbReference type="Gene3D" id="3.80.30.30">
    <property type="match status" value="1"/>
</dbReference>
<reference evidence="5" key="1">
    <citation type="submission" date="2016-04" db="EMBL/GenBank/DDBJ databases">
        <authorList>
            <person name="Evans L.H."/>
            <person name="Alamgir A."/>
            <person name="Owens N."/>
            <person name="Weber N.D."/>
            <person name="Virtaneva K."/>
            <person name="Barbian K."/>
            <person name="Babar A."/>
            <person name="Rosenke K."/>
        </authorList>
    </citation>
    <scope>NUCLEOTIDE SEQUENCE</scope>
    <source>
        <strain evidence="5">86</strain>
    </source>
</reference>
<sequence length="296" mass="33235">MEYIPAKHLVIRSKSTEWFGTDHTMNIYKGCCHGCIYCDSRSECYGVEDFDTVRAKENALTIIRDDLQRKVRSGIIGTGAMSDPYNPFEKELLLTRHALELIDAYQFGVAIATKSDLITRDIDILQSIKSHSPVICKLTVTTTDDVLAAKVEPRAPSSTRRLAAIKALSGAGLFAGVLLMPTLPFLEDSVENVISVVEAAADAGARFIYPAFGMTLRQNQREYFLSELERCFPGEGLRARYERQYGAYYQCISPNAKILWAAFTKRCGELGLLYEMKHITSAYQCGYRDLQLSFFE</sequence>
<dbReference type="GO" id="GO:0046872">
    <property type="term" value="F:metal ion binding"/>
    <property type="evidence" value="ECO:0007669"/>
    <property type="project" value="UniProtKB-KW"/>
</dbReference>
<dbReference type="GO" id="GO:0051536">
    <property type="term" value="F:iron-sulfur cluster binding"/>
    <property type="evidence" value="ECO:0007669"/>
    <property type="project" value="UniProtKB-KW"/>
</dbReference>
<keyword evidence="3" id="KW-0411">Iron-sulfur</keyword>
<feature type="domain" description="Radical SAM core" evidence="4">
    <location>
        <begin position="25"/>
        <end position="193"/>
    </location>
</feature>
<dbReference type="PANTHER" id="PTHR43432">
    <property type="entry name" value="SLR0285 PROTEIN"/>
    <property type="match status" value="1"/>
</dbReference>
<keyword evidence="2" id="KW-0408">Iron</keyword>
<dbReference type="Pfam" id="PF04055">
    <property type="entry name" value="Radical_SAM"/>
    <property type="match status" value="1"/>
</dbReference>
<dbReference type="SUPFAM" id="SSF102114">
    <property type="entry name" value="Radical SAM enzymes"/>
    <property type="match status" value="1"/>
</dbReference>